<evidence type="ECO:0000313" key="2">
    <source>
        <dbReference type="EMBL" id="MTI25331.1"/>
    </source>
</evidence>
<protein>
    <submittedName>
        <fullName evidence="2">NAD(P)-dependent alcohol dehydrogenase</fullName>
    </submittedName>
</protein>
<gene>
    <name evidence="2" type="ORF">E1163_10295</name>
</gene>
<dbReference type="InterPro" id="IPR020843">
    <property type="entry name" value="ER"/>
</dbReference>
<name>A0ABW9RNS2_9BACT</name>
<organism evidence="2 3">
    <name type="scientific">Fulvivirga kasyanovii</name>
    <dbReference type="NCBI Taxonomy" id="396812"/>
    <lineage>
        <taxon>Bacteria</taxon>
        <taxon>Pseudomonadati</taxon>
        <taxon>Bacteroidota</taxon>
        <taxon>Cytophagia</taxon>
        <taxon>Cytophagales</taxon>
        <taxon>Fulvivirgaceae</taxon>
        <taxon>Fulvivirga</taxon>
    </lineage>
</organism>
<dbReference type="Pfam" id="PF13602">
    <property type="entry name" value="ADH_zinc_N_2"/>
    <property type="match status" value="1"/>
</dbReference>
<dbReference type="Gene3D" id="3.40.50.720">
    <property type="entry name" value="NAD(P)-binding Rossmann-like Domain"/>
    <property type="match status" value="1"/>
</dbReference>
<dbReference type="InterPro" id="IPR013154">
    <property type="entry name" value="ADH-like_N"/>
</dbReference>
<dbReference type="RefSeq" id="WP_155171364.1">
    <property type="nucleotide sequence ID" value="NZ_BAAAFL010000005.1"/>
</dbReference>
<accession>A0ABW9RNS2</accession>
<dbReference type="Gene3D" id="3.90.180.10">
    <property type="entry name" value="Medium-chain alcohol dehydrogenases, catalytic domain"/>
    <property type="match status" value="1"/>
</dbReference>
<dbReference type="EMBL" id="SMLW01000504">
    <property type="protein sequence ID" value="MTI25331.1"/>
    <property type="molecule type" value="Genomic_DNA"/>
</dbReference>
<keyword evidence="3" id="KW-1185">Reference proteome</keyword>
<reference evidence="2 3" key="1">
    <citation type="submission" date="2019-02" db="EMBL/GenBank/DDBJ databases">
        <authorList>
            <person name="Goldberg S.R."/>
            <person name="Haltli B.A."/>
            <person name="Correa H."/>
            <person name="Russell K.G."/>
        </authorList>
    </citation>
    <scope>NUCLEOTIDE SEQUENCE [LARGE SCALE GENOMIC DNA]</scope>
    <source>
        <strain evidence="2 3">JCM 16186</strain>
    </source>
</reference>
<evidence type="ECO:0000313" key="3">
    <source>
        <dbReference type="Proteomes" id="UP000798808"/>
    </source>
</evidence>
<dbReference type="Pfam" id="PF08240">
    <property type="entry name" value="ADH_N"/>
    <property type="match status" value="1"/>
</dbReference>
<dbReference type="SMART" id="SM00829">
    <property type="entry name" value="PKS_ER"/>
    <property type="match status" value="1"/>
</dbReference>
<dbReference type="InterPro" id="IPR011032">
    <property type="entry name" value="GroES-like_sf"/>
</dbReference>
<dbReference type="PANTHER" id="PTHR44013">
    <property type="entry name" value="ZINC-TYPE ALCOHOL DEHYDROGENASE-LIKE PROTEIN C16A3.02C"/>
    <property type="match status" value="1"/>
</dbReference>
<dbReference type="SUPFAM" id="SSF51735">
    <property type="entry name" value="NAD(P)-binding Rossmann-fold domains"/>
    <property type="match status" value="1"/>
</dbReference>
<dbReference type="InterPro" id="IPR036291">
    <property type="entry name" value="NAD(P)-bd_dom_sf"/>
</dbReference>
<sequence length="319" mass="34941">MKATIVTRYGPPEVLEVREVEKPIPKDNEVLIKVYASTVIMGDCEIRGMSLPLWTRIPLRLFMGISKPRKLVAGAEFSGVVEAVGSKVTSFKVGDPIFGTGGMHMGANAEYMSRDPKNMALKPVEISHEDAATLPVAGINALQFLRKANIRPGQKVLIIGAGGSIGTYGVQLAKNYGAEVTAVDNGAKLDMLRSLGADHVIDYTKENYFESGKQYEVVFDLIYSSPFAKCLGLVKNDGCYLLANPSPGKMIRAKWAGKKVIYDFAEETTQDLLYLAQLVKEGKIKPVIDKRYPLEQVVEAHRYVESGQKQGNLIITIAN</sequence>
<proteinExistence type="predicted"/>
<comment type="caution">
    <text evidence="2">The sequence shown here is derived from an EMBL/GenBank/DDBJ whole genome shotgun (WGS) entry which is preliminary data.</text>
</comment>
<feature type="domain" description="Enoyl reductase (ER)" evidence="1">
    <location>
        <begin position="10"/>
        <end position="315"/>
    </location>
</feature>
<evidence type="ECO:0000259" key="1">
    <source>
        <dbReference type="SMART" id="SM00829"/>
    </source>
</evidence>
<dbReference type="PANTHER" id="PTHR44013:SF1">
    <property type="entry name" value="ZINC-TYPE ALCOHOL DEHYDROGENASE-LIKE PROTEIN C16A3.02C"/>
    <property type="match status" value="1"/>
</dbReference>
<dbReference type="SUPFAM" id="SSF50129">
    <property type="entry name" value="GroES-like"/>
    <property type="match status" value="1"/>
</dbReference>
<dbReference type="Proteomes" id="UP000798808">
    <property type="component" value="Unassembled WGS sequence"/>
</dbReference>
<dbReference type="CDD" id="cd08267">
    <property type="entry name" value="MDR1"/>
    <property type="match status" value="1"/>
</dbReference>
<dbReference type="InterPro" id="IPR052733">
    <property type="entry name" value="Chloroplast_QOR"/>
</dbReference>